<feature type="region of interest" description="Disordered" evidence="1">
    <location>
        <begin position="29"/>
        <end position="58"/>
    </location>
</feature>
<dbReference type="Proteomes" id="UP000291758">
    <property type="component" value="Chromosome"/>
</dbReference>
<dbReference type="OrthoDB" id="4835542at2"/>
<sequence>MNRNRLYRLSAAVSLGALTGTILVGCAGEASPESGPSTTALAGSAAPEATEQVDDSTAESALVCDAGAVVAREDIEAVRETLPEGCDIWLGPDPEPEPASLRQRRFFEWSLAGNDLAEFPEMELIYPDGIVFDTTQDPPTAVGDVVAPYRVDAARAAGASVYVSPHGDGTGLVVDPDGPLPTEVRSDMDTVPNEIIGLDGAEDFTWGATPVLEALRDSNLLAFVVVYTNLQPTLGPGTWSVILFGRPQPPPGEIVEGASGNTRQRAMDRAAQLHADLWGRVEVFG</sequence>
<feature type="signal peptide" evidence="2">
    <location>
        <begin position="1"/>
        <end position="24"/>
    </location>
</feature>
<feature type="chain" id="PRO_5038689052" evidence="2">
    <location>
        <begin position="25"/>
        <end position="285"/>
    </location>
</feature>
<organism evidence="3 4">
    <name type="scientific">Xylanimonas allomyrinae</name>
    <dbReference type="NCBI Taxonomy" id="2509459"/>
    <lineage>
        <taxon>Bacteria</taxon>
        <taxon>Bacillati</taxon>
        <taxon>Actinomycetota</taxon>
        <taxon>Actinomycetes</taxon>
        <taxon>Micrococcales</taxon>
        <taxon>Promicromonosporaceae</taxon>
        <taxon>Xylanimonas</taxon>
    </lineage>
</organism>
<evidence type="ECO:0000313" key="4">
    <source>
        <dbReference type="Proteomes" id="UP000291758"/>
    </source>
</evidence>
<dbReference type="EMBL" id="CP035495">
    <property type="protein sequence ID" value="QAY63522.1"/>
    <property type="molecule type" value="Genomic_DNA"/>
</dbReference>
<evidence type="ECO:0000313" key="3">
    <source>
        <dbReference type="EMBL" id="QAY63522.1"/>
    </source>
</evidence>
<dbReference type="AlphaFoldDB" id="A0A4P6ELK9"/>
<dbReference type="RefSeq" id="WP_129204658.1">
    <property type="nucleotide sequence ID" value="NZ_CP035495.1"/>
</dbReference>
<evidence type="ECO:0000256" key="1">
    <source>
        <dbReference type="SAM" id="MobiDB-lite"/>
    </source>
</evidence>
<protein>
    <submittedName>
        <fullName evidence="3">Uncharacterized protein</fullName>
    </submittedName>
</protein>
<keyword evidence="4" id="KW-1185">Reference proteome</keyword>
<reference evidence="3 4" key="1">
    <citation type="submission" date="2019-01" db="EMBL/GenBank/DDBJ databases">
        <title>Genome sequencing of strain 2JSPR-7.</title>
        <authorList>
            <person name="Heo J."/>
            <person name="Kim S.-J."/>
            <person name="Kim J.-S."/>
            <person name="Hong S.-B."/>
            <person name="Kwon S.-W."/>
        </authorList>
    </citation>
    <scope>NUCLEOTIDE SEQUENCE [LARGE SCALE GENOMIC DNA]</scope>
    <source>
        <strain evidence="3 4">2JSPR-7</strain>
    </source>
</reference>
<gene>
    <name evidence="3" type="ORF">ET495_09990</name>
</gene>
<evidence type="ECO:0000256" key="2">
    <source>
        <dbReference type="SAM" id="SignalP"/>
    </source>
</evidence>
<proteinExistence type="predicted"/>
<keyword evidence="2" id="KW-0732">Signal</keyword>
<name>A0A4P6ELK9_9MICO</name>
<dbReference type="KEGG" id="xyl:ET495_09990"/>
<dbReference type="PROSITE" id="PS51257">
    <property type="entry name" value="PROKAR_LIPOPROTEIN"/>
    <property type="match status" value="1"/>
</dbReference>
<accession>A0A4P6ELK9</accession>